<dbReference type="InterPro" id="IPR029016">
    <property type="entry name" value="GAF-like_dom_sf"/>
</dbReference>
<dbReference type="Pfam" id="PF01590">
    <property type="entry name" value="GAF"/>
    <property type="match status" value="1"/>
</dbReference>
<dbReference type="EMBL" id="BKZW01000002">
    <property type="protein sequence ID" value="GER90097.1"/>
    <property type="molecule type" value="Genomic_DNA"/>
</dbReference>
<dbReference type="Pfam" id="PF13556">
    <property type="entry name" value="HTH_30"/>
    <property type="match status" value="1"/>
</dbReference>
<comment type="caution">
    <text evidence="3">The sequence shown here is derived from an EMBL/GenBank/DDBJ whole genome shotgun (WGS) entry which is preliminary data.</text>
</comment>
<evidence type="ECO:0000256" key="1">
    <source>
        <dbReference type="ARBA" id="ARBA00006754"/>
    </source>
</evidence>
<dbReference type="InterPro" id="IPR051448">
    <property type="entry name" value="CdaR-like_regulators"/>
</dbReference>
<name>A0A5J4KUG5_9CHLR</name>
<sequence length="498" mass="56476">MKMHSLAQEEIFETLPFINTAHTLVPQRASVTTEKKQPDLHEVLFQLVNTITLPLRLPEMLHLLTEMVVQSLHVDLCLIMLQGQANDMLRPCASHPDILNSDTQLQNLHISPALWEHLRTFTLQGQLPMLTTKEISLLNPLHENAYQTFISIPLCVGNECLGLLNCYAQRELYYDRDEQLLLNTIANQTALAIKHRRYVEEDMISQNNLISSFVEDLLAGKAEAETILQRHAYILGFDLAKSHVVALVELSEATEALDDSNAATAHRQDRALRHATALTRIKQSLQTLYPGVLIDERETGLVCLLPCDSDLTIEYLDKQLEPLLKNSRQESHVSISIGIGTCCQAIHDYPRSYAEASEALQIGSCFKTDLHCTHFTELGAYRYLYPFTQTHTLSDQYQECILALARHDLRKKTNLLDTLEIYLECGGNIAKTACTLDVHRNTLLQRIGRIQKLCPLDIDHMPSRLPLLMALKVYRLRAHQLHSDEITETNSSHLMDHG</sequence>
<dbReference type="InterPro" id="IPR041522">
    <property type="entry name" value="CdaR_GGDEF"/>
</dbReference>
<dbReference type="PANTHER" id="PTHR33744:SF1">
    <property type="entry name" value="DNA-BINDING TRANSCRIPTIONAL ACTIVATOR ADER"/>
    <property type="match status" value="1"/>
</dbReference>
<gene>
    <name evidence="3" type="ORF">KDW_42590</name>
</gene>
<keyword evidence="4" id="KW-1185">Reference proteome</keyword>
<dbReference type="Proteomes" id="UP000326912">
    <property type="component" value="Unassembled WGS sequence"/>
</dbReference>
<dbReference type="InterPro" id="IPR042070">
    <property type="entry name" value="PucR_C-HTH_sf"/>
</dbReference>
<dbReference type="RefSeq" id="WP_151757878.1">
    <property type="nucleotide sequence ID" value="NZ_BKZW01000002.1"/>
</dbReference>
<dbReference type="PANTHER" id="PTHR33744">
    <property type="entry name" value="CARBOHYDRATE DIACID REGULATOR"/>
    <property type="match status" value="1"/>
</dbReference>
<reference evidence="3 4" key="1">
    <citation type="submission" date="2019-10" db="EMBL/GenBank/DDBJ databases">
        <title>Dictyobacter vulcani sp. nov., within the class Ktedonobacteria, isolated from soil of volcanic Mt. Zao.</title>
        <authorList>
            <person name="Zheng Y."/>
            <person name="Wang C.M."/>
            <person name="Sakai Y."/>
            <person name="Abe K."/>
            <person name="Yokota A."/>
            <person name="Yabe S."/>
        </authorList>
    </citation>
    <scope>NUCLEOTIDE SEQUENCE [LARGE SCALE GENOMIC DNA]</scope>
    <source>
        <strain evidence="3 4">W12</strain>
    </source>
</reference>
<evidence type="ECO:0000313" key="4">
    <source>
        <dbReference type="Proteomes" id="UP000326912"/>
    </source>
</evidence>
<comment type="similarity">
    <text evidence="1">Belongs to the CdaR family.</text>
</comment>
<protein>
    <recommendedName>
        <fullName evidence="2">GAF domain-containing protein</fullName>
    </recommendedName>
</protein>
<evidence type="ECO:0000313" key="3">
    <source>
        <dbReference type="EMBL" id="GER90097.1"/>
    </source>
</evidence>
<dbReference type="Gene3D" id="3.30.450.40">
    <property type="match status" value="1"/>
</dbReference>
<organism evidence="3 4">
    <name type="scientific">Dictyobacter vulcani</name>
    <dbReference type="NCBI Taxonomy" id="2607529"/>
    <lineage>
        <taxon>Bacteria</taxon>
        <taxon>Bacillati</taxon>
        <taxon>Chloroflexota</taxon>
        <taxon>Ktedonobacteria</taxon>
        <taxon>Ktedonobacterales</taxon>
        <taxon>Dictyobacteraceae</taxon>
        <taxon>Dictyobacter</taxon>
    </lineage>
</organism>
<dbReference type="SMART" id="SM00065">
    <property type="entry name" value="GAF"/>
    <property type="match status" value="1"/>
</dbReference>
<dbReference type="Pfam" id="PF17853">
    <property type="entry name" value="GGDEF_2"/>
    <property type="match status" value="1"/>
</dbReference>
<proteinExistence type="inferred from homology"/>
<evidence type="ECO:0000259" key="2">
    <source>
        <dbReference type="SMART" id="SM00065"/>
    </source>
</evidence>
<dbReference type="AlphaFoldDB" id="A0A5J4KUG5"/>
<dbReference type="SUPFAM" id="SSF55781">
    <property type="entry name" value="GAF domain-like"/>
    <property type="match status" value="1"/>
</dbReference>
<dbReference type="Gene3D" id="1.10.10.2840">
    <property type="entry name" value="PucR C-terminal helix-turn-helix domain"/>
    <property type="match status" value="1"/>
</dbReference>
<feature type="domain" description="GAF" evidence="2">
    <location>
        <begin position="56"/>
        <end position="203"/>
    </location>
</feature>
<dbReference type="InterPro" id="IPR025736">
    <property type="entry name" value="PucR_C-HTH_dom"/>
</dbReference>
<dbReference type="InterPro" id="IPR003018">
    <property type="entry name" value="GAF"/>
</dbReference>
<accession>A0A5J4KUG5</accession>